<dbReference type="AlphaFoldDB" id="A0A2S7KA98"/>
<evidence type="ECO:0000259" key="1">
    <source>
        <dbReference type="Pfam" id="PF00248"/>
    </source>
</evidence>
<dbReference type="Pfam" id="PF00248">
    <property type="entry name" value="Aldo_ket_red"/>
    <property type="match status" value="1"/>
</dbReference>
<dbReference type="InterPro" id="IPR023210">
    <property type="entry name" value="NADP_OxRdtase_dom"/>
</dbReference>
<dbReference type="Proteomes" id="UP000239504">
    <property type="component" value="Unassembled WGS sequence"/>
</dbReference>
<accession>A0A2S7KA98</accession>
<proteinExistence type="predicted"/>
<feature type="domain" description="NADP-dependent oxidoreductase" evidence="1">
    <location>
        <begin position="28"/>
        <end position="335"/>
    </location>
</feature>
<dbReference type="GO" id="GO:0005829">
    <property type="term" value="C:cytosol"/>
    <property type="evidence" value="ECO:0007669"/>
    <property type="project" value="TreeGrafter"/>
</dbReference>
<dbReference type="PANTHER" id="PTHR42686:SF1">
    <property type="entry name" value="GH17980P-RELATED"/>
    <property type="match status" value="1"/>
</dbReference>
<dbReference type="SUPFAM" id="SSF51430">
    <property type="entry name" value="NAD(P)-linked oxidoreductase"/>
    <property type="match status" value="1"/>
</dbReference>
<dbReference type="InterPro" id="IPR020471">
    <property type="entry name" value="AKR"/>
</dbReference>
<organism evidence="2 3">
    <name type="scientific">Hyphococcus luteus</name>
    <dbReference type="NCBI Taxonomy" id="2058213"/>
    <lineage>
        <taxon>Bacteria</taxon>
        <taxon>Pseudomonadati</taxon>
        <taxon>Pseudomonadota</taxon>
        <taxon>Alphaproteobacteria</taxon>
        <taxon>Parvularculales</taxon>
        <taxon>Parvularculaceae</taxon>
        <taxon>Hyphococcus</taxon>
    </lineage>
</organism>
<dbReference type="GO" id="GO:0016491">
    <property type="term" value="F:oxidoreductase activity"/>
    <property type="evidence" value="ECO:0007669"/>
    <property type="project" value="InterPro"/>
</dbReference>
<dbReference type="OrthoDB" id="9768851at2"/>
<dbReference type="EMBL" id="PJCH01000001">
    <property type="protein sequence ID" value="PQA89403.1"/>
    <property type="molecule type" value="Genomic_DNA"/>
</dbReference>
<dbReference type="PANTHER" id="PTHR42686">
    <property type="entry name" value="GH17980P-RELATED"/>
    <property type="match status" value="1"/>
</dbReference>
<dbReference type="InterPro" id="IPR036812">
    <property type="entry name" value="NAD(P)_OxRdtase_dom_sf"/>
</dbReference>
<name>A0A2S7KA98_9PROT</name>
<evidence type="ECO:0000313" key="2">
    <source>
        <dbReference type="EMBL" id="PQA89403.1"/>
    </source>
</evidence>
<sequence length="347" mass="38691">MTTPGQQTLHNRRFNTPKRRSISMSEFGFGAAPLGNFRRTLSEEECDATLARAWELGVRYFDTAPLYGFGLSELRVGRLLQTKSSDEYTLSSKVGRLLEPCPPEEADGIIFENIPPFKFVYDYSYDGVMRSYEESLQRLGVDRINILYVHDIDAFNHGGRNEAIARARELMDDGGWRALSELRDSGAIDAVGIGVNEWEPCSLMLELADPDLFLLAGRYTLLEQEPVDTLFPECERRGVKIVIGGPYNSGILVGRSTYNYFQDIPDNIRHKVRALDDICREHGVAMGAAALQFVLAHPLVVSVIPGSQTLQELETNLSFVGADIPDAFWRDLRAANLIAENAPTPAN</sequence>
<dbReference type="Gene3D" id="3.20.20.100">
    <property type="entry name" value="NADP-dependent oxidoreductase domain"/>
    <property type="match status" value="1"/>
</dbReference>
<reference evidence="2 3" key="1">
    <citation type="submission" date="2017-12" db="EMBL/GenBank/DDBJ databases">
        <authorList>
            <person name="Hurst M.R.H."/>
        </authorList>
    </citation>
    <scope>NUCLEOTIDE SEQUENCE [LARGE SCALE GENOMIC DNA]</scope>
    <source>
        <strain evidence="2 3">SY-3-19</strain>
    </source>
</reference>
<protein>
    <submittedName>
        <fullName evidence="2">Pyridoxal 4-dehydrogenase</fullName>
    </submittedName>
</protein>
<evidence type="ECO:0000313" key="3">
    <source>
        <dbReference type="Proteomes" id="UP000239504"/>
    </source>
</evidence>
<gene>
    <name evidence="2" type="ORF">CW354_00560</name>
</gene>
<dbReference type="CDD" id="cd19152">
    <property type="entry name" value="AKR_AKR15A"/>
    <property type="match status" value="1"/>
</dbReference>
<keyword evidence="3" id="KW-1185">Reference proteome</keyword>
<comment type="caution">
    <text evidence="2">The sequence shown here is derived from an EMBL/GenBank/DDBJ whole genome shotgun (WGS) entry which is preliminary data.</text>
</comment>